<evidence type="ECO:0000313" key="2">
    <source>
        <dbReference type="Proteomes" id="UP001605250"/>
    </source>
</evidence>
<evidence type="ECO:0000313" key="1">
    <source>
        <dbReference type="EMBL" id="MFG6076381.1"/>
    </source>
</evidence>
<sequence>MCGREGFLIHGGNGRGTASNGCIILMRGYREKIIESGDKELIVQ</sequence>
<dbReference type="Proteomes" id="UP001605250">
    <property type="component" value="Unassembled WGS sequence"/>
</dbReference>
<gene>
    <name evidence="1" type="ORF">AB3U87_08400</name>
</gene>
<name>A0ABW7CLY5_9GAMM</name>
<organism evidence="1 2">
    <name type="scientific">Erwinia plantamica</name>
    <dbReference type="NCBI Taxonomy" id="3237104"/>
    <lineage>
        <taxon>Bacteria</taxon>
        <taxon>Pseudomonadati</taxon>
        <taxon>Pseudomonadota</taxon>
        <taxon>Gammaproteobacteria</taxon>
        <taxon>Enterobacterales</taxon>
        <taxon>Erwiniaceae</taxon>
        <taxon>Erwinia</taxon>
    </lineage>
</organism>
<protein>
    <recommendedName>
        <fullName evidence="3">DUF2778 domain-containing protein</fullName>
    </recommendedName>
</protein>
<accession>A0ABW7CLY5</accession>
<evidence type="ECO:0008006" key="3">
    <source>
        <dbReference type="Google" id="ProtNLM"/>
    </source>
</evidence>
<dbReference type="RefSeq" id="WP_370734501.1">
    <property type="nucleotide sequence ID" value="NZ_JBGCUC010000006.1"/>
</dbReference>
<comment type="caution">
    <text evidence="1">The sequence shown here is derived from an EMBL/GenBank/DDBJ whole genome shotgun (WGS) entry which is preliminary data.</text>
</comment>
<dbReference type="EMBL" id="JBGCUC010000006">
    <property type="protein sequence ID" value="MFG6076381.1"/>
    <property type="molecule type" value="Genomic_DNA"/>
</dbReference>
<proteinExistence type="predicted"/>
<keyword evidence="2" id="KW-1185">Reference proteome</keyword>
<reference evidence="1 2" key="1">
    <citation type="submission" date="2024-07" db="EMBL/GenBank/DDBJ databases">
        <title>Novel bacterial strain Erwinia sp. OPT-41 promoting growth of various crops.</title>
        <authorList>
            <person name="Egorshina A."/>
            <person name="Lukyantsev M.A."/>
            <person name="Golubev S.N."/>
            <person name="Muratova A.Y."/>
            <person name="Bulygina E.A."/>
        </authorList>
    </citation>
    <scope>NUCLEOTIDE SEQUENCE [LARGE SCALE GENOMIC DNA]</scope>
    <source>
        <strain evidence="1 2">OPT-41</strain>
    </source>
</reference>